<dbReference type="PROSITE" id="PS51257">
    <property type="entry name" value="PROKAR_LIPOPROTEIN"/>
    <property type="match status" value="1"/>
</dbReference>
<gene>
    <name evidence="1" type="ORF">EHT25_23850</name>
</gene>
<comment type="caution">
    <text evidence="1">The sequence shown here is derived from an EMBL/GenBank/DDBJ whole genome shotgun (WGS) entry which is preliminary data.</text>
</comment>
<dbReference type="Gene3D" id="2.180.10.10">
    <property type="entry name" value="RHS repeat-associated core"/>
    <property type="match status" value="1"/>
</dbReference>
<dbReference type="Proteomes" id="UP000271925">
    <property type="component" value="Unassembled WGS sequence"/>
</dbReference>
<organism evidence="1 2">
    <name type="scientific">Larkinella rosea</name>
    <dbReference type="NCBI Taxonomy" id="2025312"/>
    <lineage>
        <taxon>Bacteria</taxon>
        <taxon>Pseudomonadati</taxon>
        <taxon>Bacteroidota</taxon>
        <taxon>Cytophagia</taxon>
        <taxon>Cytophagales</taxon>
        <taxon>Spirosomataceae</taxon>
        <taxon>Larkinella</taxon>
    </lineage>
</organism>
<name>A0A3P1BJA9_9BACT</name>
<reference evidence="1 2" key="1">
    <citation type="submission" date="2018-11" db="EMBL/GenBank/DDBJ databases">
        <authorList>
            <person name="Zhou Z."/>
            <person name="Wang G."/>
        </authorList>
    </citation>
    <scope>NUCLEOTIDE SEQUENCE [LARGE SCALE GENOMIC DNA]</scope>
    <source>
        <strain evidence="1 2">KCTC52004</strain>
    </source>
</reference>
<dbReference type="OrthoDB" id="940356at2"/>
<evidence type="ECO:0000313" key="2">
    <source>
        <dbReference type="Proteomes" id="UP000271925"/>
    </source>
</evidence>
<keyword evidence="2" id="KW-1185">Reference proteome</keyword>
<protein>
    <recommendedName>
        <fullName evidence="3">DUF4595 domain-containing protein</fullName>
    </recommendedName>
</protein>
<evidence type="ECO:0000313" key="1">
    <source>
        <dbReference type="EMBL" id="RRB01210.1"/>
    </source>
</evidence>
<sequence length="302" mass="33297">MKKTYLLRGLLYLSVIVAFYSCGDHLMPNVSPGSPTEHLRIKTLTQEIGDPTARGMLTQYISTFGYDGQGRLNAITTTQNPSQDAPVEVSALTYNDQNQVTQLKREITPSGQAKITETYSYTYVNSQMTRLYYTNDKDGRDDNVWNLTFTYNPDFKVKSSHKTFATGGASYTEDSDYFFTGNNLTSVNTTVQQSPGPGGGTFTTTFTHDAKINPFYNVAVIPAPYATAGVSTPFNGIVDFYTYYGGVDNVLHLSQNNVTSAATVAGGTITYAYTYNGNLPATRITTDPNRPQETLTYTYESF</sequence>
<dbReference type="AlphaFoldDB" id="A0A3P1BJA9"/>
<proteinExistence type="predicted"/>
<accession>A0A3P1BJA9</accession>
<evidence type="ECO:0008006" key="3">
    <source>
        <dbReference type="Google" id="ProtNLM"/>
    </source>
</evidence>
<dbReference type="RefSeq" id="WP_124877672.1">
    <property type="nucleotide sequence ID" value="NZ_RQJO01000010.1"/>
</dbReference>
<dbReference type="EMBL" id="RQJO01000010">
    <property type="protein sequence ID" value="RRB01210.1"/>
    <property type="molecule type" value="Genomic_DNA"/>
</dbReference>